<keyword evidence="4" id="KW-0804">Transcription</keyword>
<dbReference type="RefSeq" id="WP_244785688.1">
    <property type="nucleotide sequence ID" value="NZ_CP091508.1"/>
</dbReference>
<dbReference type="EMBL" id="CP091508">
    <property type="protein sequence ID" value="UOO82210.1"/>
    <property type="molecule type" value="Genomic_DNA"/>
</dbReference>
<keyword evidence="7" id="KW-1185">Reference proteome</keyword>
<evidence type="ECO:0000313" key="6">
    <source>
        <dbReference type="EMBL" id="UOO82210.1"/>
    </source>
</evidence>
<dbReference type="Proteomes" id="UP000829817">
    <property type="component" value="Chromosome"/>
</dbReference>
<dbReference type="PRINTS" id="PR00039">
    <property type="entry name" value="HTHLYSR"/>
</dbReference>
<keyword evidence="3" id="KW-0238">DNA-binding</keyword>
<evidence type="ECO:0000256" key="3">
    <source>
        <dbReference type="ARBA" id="ARBA00023125"/>
    </source>
</evidence>
<dbReference type="CDD" id="cd08432">
    <property type="entry name" value="PBP2_GcdR_TrpI_HvrB_AmpR_like"/>
    <property type="match status" value="1"/>
</dbReference>
<comment type="similarity">
    <text evidence="1">Belongs to the LysR transcriptional regulatory family.</text>
</comment>
<dbReference type="InterPro" id="IPR005119">
    <property type="entry name" value="LysR_subst-bd"/>
</dbReference>
<dbReference type="Gene3D" id="3.40.190.10">
    <property type="entry name" value="Periplasmic binding protein-like II"/>
    <property type="match status" value="2"/>
</dbReference>
<feature type="domain" description="HTH lysR-type" evidence="5">
    <location>
        <begin position="5"/>
        <end position="62"/>
    </location>
</feature>
<keyword evidence="2" id="KW-0805">Transcription regulation</keyword>
<dbReference type="Pfam" id="PF03466">
    <property type="entry name" value="LysR_substrate"/>
    <property type="match status" value="1"/>
</dbReference>
<dbReference type="SUPFAM" id="SSF53850">
    <property type="entry name" value="Periplasmic binding protein-like II"/>
    <property type="match status" value="1"/>
</dbReference>
<evidence type="ECO:0000259" key="5">
    <source>
        <dbReference type="PROSITE" id="PS50931"/>
    </source>
</evidence>
<reference evidence="6 7" key="1">
    <citation type="journal article" date="2022" name="Res Sq">
        <title>Evolution of multicellular longitudinally dividing oral cavity symbionts (Neisseriaceae).</title>
        <authorList>
            <person name="Nyongesa S."/>
            <person name="Weber P."/>
            <person name="Bernet E."/>
            <person name="Pullido F."/>
            <person name="Nieckarz M."/>
            <person name="Delaby M."/>
            <person name="Nieves C."/>
            <person name="Viehboeck T."/>
            <person name="Krause N."/>
            <person name="Rivera-Millot A."/>
            <person name="Nakamura A."/>
            <person name="Vischer N."/>
            <person name="VanNieuwenhze M."/>
            <person name="Brun Y."/>
            <person name="Cava F."/>
            <person name="Bulgheresi S."/>
            <person name="Veyrier F."/>
        </authorList>
    </citation>
    <scope>NUCLEOTIDE SEQUENCE [LARGE SCALE GENOMIC DNA]</scope>
    <source>
        <strain evidence="6 7">CCUG 63373m</strain>
    </source>
</reference>
<dbReference type="InterPro" id="IPR058163">
    <property type="entry name" value="LysR-type_TF_proteobact-type"/>
</dbReference>
<gene>
    <name evidence="6" type="ORF">LVJ83_01670</name>
</gene>
<evidence type="ECO:0000313" key="7">
    <source>
        <dbReference type="Proteomes" id="UP000829817"/>
    </source>
</evidence>
<evidence type="ECO:0000256" key="4">
    <source>
        <dbReference type="ARBA" id="ARBA00023163"/>
    </source>
</evidence>
<dbReference type="PANTHER" id="PTHR30537:SF58">
    <property type="entry name" value="HTH-TYPE TRANSCRIPTIONAL REGULATOR PERR"/>
    <property type="match status" value="1"/>
</dbReference>
<dbReference type="PROSITE" id="PS50931">
    <property type="entry name" value="HTH_LYSR"/>
    <property type="match status" value="1"/>
</dbReference>
<dbReference type="Pfam" id="PF00126">
    <property type="entry name" value="HTH_1"/>
    <property type="match status" value="1"/>
</dbReference>
<protein>
    <submittedName>
        <fullName evidence="6">LysR substrate-binding domain-containing protein</fullName>
    </submittedName>
</protein>
<organism evidence="6 7">
    <name type="scientific">Uruburuella testudinis</name>
    <dbReference type="NCBI Taxonomy" id="1282863"/>
    <lineage>
        <taxon>Bacteria</taxon>
        <taxon>Pseudomonadati</taxon>
        <taxon>Pseudomonadota</taxon>
        <taxon>Betaproteobacteria</taxon>
        <taxon>Neisseriales</taxon>
        <taxon>Neisseriaceae</taxon>
        <taxon>Uruburuella</taxon>
    </lineage>
</organism>
<dbReference type="InterPro" id="IPR036388">
    <property type="entry name" value="WH-like_DNA-bd_sf"/>
</dbReference>
<dbReference type="InterPro" id="IPR036390">
    <property type="entry name" value="WH_DNA-bd_sf"/>
</dbReference>
<dbReference type="SUPFAM" id="SSF46785">
    <property type="entry name" value="Winged helix' DNA-binding domain"/>
    <property type="match status" value="1"/>
</dbReference>
<proteinExistence type="inferred from homology"/>
<accession>A0ABY4DT51</accession>
<evidence type="ECO:0000256" key="2">
    <source>
        <dbReference type="ARBA" id="ARBA00023015"/>
    </source>
</evidence>
<sequence length="305" mass="33847">MRKIPPLKALQAFEAAARNGSFIAAAEELFLTPSAVSHQIRQLENRLGLKLFHRGHRSIELTDVGQRYARAVSTSFKQIQAATRDIECSGKSDILTIQSTPSFAAQWLMPRLARFSAQHDDIDVRLNASMQMADIHAEEADVVIRYGDVFAEKGIVMESLPEENIQVLCPPCLMPSEGFSLCHQVLIHSEVNLYQWRDWAGEYGVGGLALDRGPRFDRTFMAIHAATDGVGVALESALMAERELSEGKLLLPLADMGIKISTHKLLYSKIKAQSPKIVLFRAWLYGELAQSCAAVDALIEESRRV</sequence>
<dbReference type="Gene3D" id="1.10.10.10">
    <property type="entry name" value="Winged helix-like DNA-binding domain superfamily/Winged helix DNA-binding domain"/>
    <property type="match status" value="1"/>
</dbReference>
<name>A0ABY4DT51_9NEIS</name>
<dbReference type="InterPro" id="IPR000847">
    <property type="entry name" value="LysR_HTH_N"/>
</dbReference>
<dbReference type="PANTHER" id="PTHR30537">
    <property type="entry name" value="HTH-TYPE TRANSCRIPTIONAL REGULATOR"/>
    <property type="match status" value="1"/>
</dbReference>
<evidence type="ECO:0000256" key="1">
    <source>
        <dbReference type="ARBA" id="ARBA00009437"/>
    </source>
</evidence>